<protein>
    <submittedName>
        <fullName evidence="6">FxsB family radical SAM/SPASM domain protein</fullName>
    </submittedName>
</protein>
<dbReference type="InterPro" id="IPR013785">
    <property type="entry name" value="Aldolase_TIM"/>
</dbReference>
<evidence type="ECO:0000259" key="5">
    <source>
        <dbReference type="PROSITE" id="PS51918"/>
    </source>
</evidence>
<gene>
    <name evidence="6" type="ORF">IU459_02055</name>
</gene>
<evidence type="ECO:0000256" key="2">
    <source>
        <dbReference type="ARBA" id="ARBA00022723"/>
    </source>
</evidence>
<name>A0ABS0CNI3_9NOCA</name>
<sequence length="808" mass="88485">MNRRPSPFRQFVIKVHSRCDLACNHCYMYEHADQSWRGRPMGLAPETAARIAFRIAEHAARHSLPEVAIVLHGGEPLLLGVDRTRDFLAALDTAISPVSRLNLHIHTNAVQLNEEYLDLFTEYNVRVGVSLDGDRAANDRHRLYRNGRSSYDQVLGSLDLLRKPQYRALYSGLLCTVDIANDPIAVYRGLLEQEPPRMDLLLPHANWEHQPPGLHTPRDPANPTNGGGEYAKWLIAMFDAWNADGRPVPIRTFESVVAAMYGRPSTAEAIGLDPVDLLVIETDGTLEQVDSLKTAYDGAAATGLNVWDNSLDEAAVLPGITVRRDGIDGVSATCRSCRLVQVCGGGFYPHRYRPGAGFDSPSVYCADLEEMIDHVAATESAAGRGGAQTSARAADEAAHSLTEDGFAQLAAGFGDAATVNWLAQAQSSLQRELLAAVGRFGPQNDRRFTAAWDVLVSLDSTAPAAVAEVLAHPYMRVWAVGLLEGVSRGEIAAEDIYHLEAIAASAALRAGKDLRLPVPVRDGVAPLPTFGALKAGADDRVWINTGSVDELDFAQPLRHLTAAGLTVPLEDTDPYRLGHTYPAERLSAAEANRWQRAFAEGIDFIDAHLPVYAPGLRAGLRAVMPMEPEEKYDRSASMRLAFGAVGIGLRRTCVSAALPLIHEFQHVKMGAVLDMFELFDRSDTAPVHYAPWRPDPRPLEGLLQGTYAHIGVTDFWRMHRTQAEGAQREESEQQFVRWRMMTAEAIRQLQASGSLTALGERFVQGMSETMQPWLAEPVAAEAQTAAMRAAAEHRAAFDERMKEGHDGR</sequence>
<proteinExistence type="predicted"/>
<keyword evidence="7" id="KW-1185">Reference proteome</keyword>
<dbReference type="PROSITE" id="PS51918">
    <property type="entry name" value="RADICAL_SAM"/>
    <property type="match status" value="1"/>
</dbReference>
<dbReference type="SFLD" id="SFLDG01386">
    <property type="entry name" value="main_SPASM_domain-containing"/>
    <property type="match status" value="1"/>
</dbReference>
<dbReference type="Proteomes" id="UP000702209">
    <property type="component" value="Unassembled WGS sequence"/>
</dbReference>
<keyword evidence="2" id="KW-0479">Metal-binding</keyword>
<feature type="domain" description="Radical SAM core" evidence="5">
    <location>
        <begin position="5"/>
        <end position="240"/>
    </location>
</feature>
<dbReference type="EMBL" id="JADLQX010000001">
    <property type="protein sequence ID" value="MBF6296323.1"/>
    <property type="molecule type" value="Genomic_DNA"/>
</dbReference>
<dbReference type="InterPro" id="IPR007197">
    <property type="entry name" value="rSAM"/>
</dbReference>
<dbReference type="InterPro" id="IPR058240">
    <property type="entry name" value="rSAM_sf"/>
</dbReference>
<reference evidence="6 7" key="1">
    <citation type="submission" date="2020-10" db="EMBL/GenBank/DDBJ databases">
        <title>Identification of Nocardia species via Next-generation sequencing and recognition of intraspecies genetic diversity.</title>
        <authorList>
            <person name="Li P."/>
            <person name="Li P."/>
            <person name="Lu B."/>
        </authorList>
    </citation>
    <scope>NUCLEOTIDE SEQUENCE [LARGE SCALE GENOMIC DNA]</scope>
    <source>
        <strain evidence="6 7">BJ06-0157</strain>
    </source>
</reference>
<organism evidence="6 7">
    <name type="scientific">Nocardia amamiensis</name>
    <dbReference type="NCBI Taxonomy" id="404578"/>
    <lineage>
        <taxon>Bacteria</taxon>
        <taxon>Bacillati</taxon>
        <taxon>Actinomycetota</taxon>
        <taxon>Actinomycetes</taxon>
        <taxon>Mycobacteriales</taxon>
        <taxon>Nocardiaceae</taxon>
        <taxon>Nocardia</taxon>
    </lineage>
</organism>
<dbReference type="NCBIfam" id="TIGR04269">
    <property type="entry name" value="SAM_SPASM_FxsB"/>
    <property type="match status" value="1"/>
</dbReference>
<dbReference type="PANTHER" id="PTHR43273">
    <property type="entry name" value="ANAEROBIC SULFATASE-MATURATING ENZYME HOMOLOG ASLB-RELATED"/>
    <property type="match status" value="1"/>
</dbReference>
<evidence type="ECO:0000313" key="7">
    <source>
        <dbReference type="Proteomes" id="UP000702209"/>
    </source>
</evidence>
<keyword evidence="1" id="KW-0949">S-adenosyl-L-methionine</keyword>
<dbReference type="SUPFAM" id="SSF102114">
    <property type="entry name" value="Radical SAM enzymes"/>
    <property type="match status" value="1"/>
</dbReference>
<evidence type="ECO:0000256" key="4">
    <source>
        <dbReference type="ARBA" id="ARBA00023014"/>
    </source>
</evidence>
<evidence type="ECO:0000256" key="1">
    <source>
        <dbReference type="ARBA" id="ARBA00022691"/>
    </source>
</evidence>
<evidence type="ECO:0000256" key="3">
    <source>
        <dbReference type="ARBA" id="ARBA00023004"/>
    </source>
</evidence>
<dbReference type="CDD" id="cd01335">
    <property type="entry name" value="Radical_SAM"/>
    <property type="match status" value="1"/>
</dbReference>
<dbReference type="InterPro" id="IPR026335">
    <property type="entry name" value="rSAM_SPASM_FxsB"/>
</dbReference>
<keyword evidence="3" id="KW-0408">Iron</keyword>
<dbReference type="SFLD" id="SFLDS00029">
    <property type="entry name" value="Radical_SAM"/>
    <property type="match status" value="1"/>
</dbReference>
<dbReference type="Pfam" id="PF04055">
    <property type="entry name" value="Radical_SAM"/>
    <property type="match status" value="1"/>
</dbReference>
<accession>A0ABS0CNI3</accession>
<dbReference type="NCBIfam" id="TIGR04267">
    <property type="entry name" value="mod_HExxH"/>
    <property type="match status" value="1"/>
</dbReference>
<dbReference type="SFLD" id="SFLDG01072">
    <property type="entry name" value="dehydrogenase_like"/>
    <property type="match status" value="1"/>
</dbReference>
<keyword evidence="4" id="KW-0411">Iron-sulfur</keyword>
<dbReference type="RefSeq" id="WP_195127681.1">
    <property type="nucleotide sequence ID" value="NZ_JADLQX010000001.1"/>
</dbReference>
<evidence type="ECO:0000313" key="6">
    <source>
        <dbReference type="EMBL" id="MBF6296323.1"/>
    </source>
</evidence>
<dbReference type="InterPro" id="IPR023867">
    <property type="entry name" value="Sulphatase_maturase_rSAM"/>
</dbReference>
<comment type="caution">
    <text evidence="6">The sequence shown here is derived from an EMBL/GenBank/DDBJ whole genome shotgun (WGS) entry which is preliminary data.</text>
</comment>
<dbReference type="PANTHER" id="PTHR43273:SF8">
    <property type="entry name" value="RADICAL SAM DOMAIN PROTEIN"/>
    <property type="match status" value="1"/>
</dbReference>
<dbReference type="InterPro" id="IPR026337">
    <property type="entry name" value="AKG_HExxH"/>
</dbReference>
<dbReference type="SFLD" id="SFLDG01067">
    <property type="entry name" value="SPASM/twitch_domain_containing"/>
    <property type="match status" value="1"/>
</dbReference>
<dbReference type="Gene3D" id="3.20.20.70">
    <property type="entry name" value="Aldolase class I"/>
    <property type="match status" value="1"/>
</dbReference>